<dbReference type="HOGENOM" id="CLU_3096369_0_0_5"/>
<sequence>MSRLTRRVATLNKGGGAPDTIIVSGQTLTLLFGRDSAPLQGRDGQYLYGRA</sequence>
<evidence type="ECO:0000313" key="1">
    <source>
        <dbReference type="EMBL" id="ADL00711.1"/>
    </source>
</evidence>
<name>D9QFZ7_BRESC</name>
<organism evidence="1 2">
    <name type="scientific">Brevundimonas subvibrioides (strain ATCC 15264 / DSM 4735 / LMG 14903 / NBRC 16000 / CB 81)</name>
    <name type="common">Caulobacter subvibrioides</name>
    <dbReference type="NCBI Taxonomy" id="633149"/>
    <lineage>
        <taxon>Bacteria</taxon>
        <taxon>Pseudomonadati</taxon>
        <taxon>Pseudomonadota</taxon>
        <taxon>Alphaproteobacteria</taxon>
        <taxon>Caulobacterales</taxon>
        <taxon>Caulobacteraceae</taxon>
        <taxon>Brevundimonas</taxon>
    </lineage>
</organism>
<dbReference type="InParanoid" id="D9QFZ7"/>
<proteinExistence type="predicted"/>
<dbReference type="RefSeq" id="WP_013268814.1">
    <property type="nucleotide sequence ID" value="NC_014375.1"/>
</dbReference>
<dbReference type="Proteomes" id="UP000002696">
    <property type="component" value="Chromosome"/>
</dbReference>
<dbReference type="AlphaFoldDB" id="D9QFZ7"/>
<keyword evidence="2" id="KW-1185">Reference proteome</keyword>
<protein>
    <submittedName>
        <fullName evidence="1">Uncharacterized protein</fullName>
    </submittedName>
</protein>
<gene>
    <name evidence="1" type="ordered locus">Bresu_1399</name>
</gene>
<dbReference type="STRING" id="633149.Bresu_1399"/>
<accession>D9QFZ7</accession>
<evidence type="ECO:0000313" key="2">
    <source>
        <dbReference type="Proteomes" id="UP000002696"/>
    </source>
</evidence>
<dbReference type="KEGG" id="bsb:Bresu_1399"/>
<dbReference type="EMBL" id="CP002102">
    <property type="protein sequence ID" value="ADL00711.1"/>
    <property type="molecule type" value="Genomic_DNA"/>
</dbReference>
<reference evidence="2" key="1">
    <citation type="journal article" date="2011" name="J. Bacteriol.">
        <title>Genome sequences of eight morphologically diverse alphaproteobacteria.</title>
        <authorList>
            <consortium name="US DOE Joint Genome Institute"/>
            <person name="Brown P.J."/>
            <person name="Kysela D.T."/>
            <person name="Buechlein A."/>
            <person name="Hemmerich C."/>
            <person name="Brun Y.V."/>
        </authorList>
    </citation>
    <scope>NUCLEOTIDE SEQUENCE [LARGE SCALE GENOMIC DNA]</scope>
    <source>
        <strain evidence="2">ATCC 15264 / DSM 4735 / LMG 14903 / NBRC 16000 / CB 81</strain>
    </source>
</reference>